<name>A0ABT8F8E5_9BACT</name>
<dbReference type="Gene3D" id="1.20.1420.60">
    <property type="match status" value="1"/>
</dbReference>
<evidence type="ECO:0000313" key="3">
    <source>
        <dbReference type="Proteomes" id="UP001168552"/>
    </source>
</evidence>
<keyword evidence="3" id="KW-1185">Reference proteome</keyword>
<comment type="caution">
    <text evidence="2">The sequence shown here is derived from an EMBL/GenBank/DDBJ whole genome shotgun (WGS) entry which is preliminary data.</text>
</comment>
<evidence type="ECO:0000259" key="1">
    <source>
        <dbReference type="Pfam" id="PF14300"/>
    </source>
</evidence>
<dbReference type="InterPro" id="IPR025402">
    <property type="entry name" value="DMP19_C"/>
</dbReference>
<dbReference type="RefSeq" id="WP_320005288.1">
    <property type="nucleotide sequence ID" value="NZ_JAUHJS010000008.1"/>
</dbReference>
<reference evidence="2" key="1">
    <citation type="submission" date="2023-06" db="EMBL/GenBank/DDBJ databases">
        <title>Cytophagales bacterium Strain LB-30, isolated from soil.</title>
        <authorList>
            <person name="Liu B."/>
        </authorList>
    </citation>
    <scope>NUCLEOTIDE SEQUENCE</scope>
    <source>
        <strain evidence="2">LB-30</strain>
    </source>
</reference>
<proteinExistence type="predicted"/>
<dbReference type="EMBL" id="JAUHJS010000008">
    <property type="protein sequence ID" value="MDN4166750.1"/>
    <property type="molecule type" value="Genomic_DNA"/>
</dbReference>
<sequence length="175" mass="20604">MRTHYWKEFNSSDHLCPAIAKADFEKMKSWDFGWLLLEPLNIAQDDKQEVELSKRFSPGQKALYFFWFIESQVSNGGFIQFYWYGYDQYLPVIIEGLNLVKDSDMLALIDEAEATVMKHKKRLMDYYEALDFASAYEAMPEFIGLNKRFLALHDATMDKIEAYARKHPEQFARLA</sequence>
<dbReference type="Proteomes" id="UP001168552">
    <property type="component" value="Unassembled WGS sequence"/>
</dbReference>
<dbReference type="Pfam" id="PF14300">
    <property type="entry name" value="DMP19"/>
    <property type="match status" value="1"/>
</dbReference>
<gene>
    <name evidence="2" type="ORF">QWY31_14660</name>
</gene>
<organism evidence="2 3">
    <name type="scientific">Shiella aurantiaca</name>
    <dbReference type="NCBI Taxonomy" id="3058365"/>
    <lineage>
        <taxon>Bacteria</taxon>
        <taxon>Pseudomonadati</taxon>
        <taxon>Bacteroidota</taxon>
        <taxon>Cytophagia</taxon>
        <taxon>Cytophagales</taxon>
        <taxon>Shiellaceae</taxon>
        <taxon>Shiella</taxon>
    </lineage>
</organism>
<protein>
    <submittedName>
        <fullName evidence="2">DUF4375 domain-containing protein</fullName>
    </submittedName>
</protein>
<evidence type="ECO:0000313" key="2">
    <source>
        <dbReference type="EMBL" id="MDN4166750.1"/>
    </source>
</evidence>
<feature type="domain" description="DNA mimic protein DMP19 C-terminal" evidence="1">
    <location>
        <begin position="55"/>
        <end position="167"/>
    </location>
</feature>
<accession>A0ABT8F8E5</accession>